<evidence type="ECO:0000313" key="1">
    <source>
        <dbReference type="EMBL" id="VDP36670.1"/>
    </source>
</evidence>
<dbReference type="AlphaFoldDB" id="A0A183K3Y0"/>
<protein>
    <submittedName>
        <fullName evidence="3">Ovule protein</fullName>
    </submittedName>
</protein>
<proteinExistence type="predicted"/>
<reference evidence="1 2" key="2">
    <citation type="submission" date="2018-11" db="EMBL/GenBank/DDBJ databases">
        <authorList>
            <consortium name="Pathogen Informatics"/>
        </authorList>
    </citation>
    <scope>NUCLEOTIDE SEQUENCE [LARGE SCALE GENOMIC DNA]</scope>
    <source>
        <strain evidence="1">Dakar</strain>
        <strain evidence="2">Dakar, Senegal</strain>
    </source>
</reference>
<gene>
    <name evidence="1" type="ORF">SCUD_LOCUS9698</name>
</gene>
<name>A0A183K3Y0_9TREM</name>
<keyword evidence="2" id="KW-1185">Reference proteome</keyword>
<dbReference type="Proteomes" id="UP000279833">
    <property type="component" value="Unassembled WGS sequence"/>
</dbReference>
<dbReference type="EMBL" id="UZAK01033370">
    <property type="protein sequence ID" value="VDP36670.1"/>
    <property type="molecule type" value="Genomic_DNA"/>
</dbReference>
<organism evidence="3">
    <name type="scientific">Schistosoma curassoni</name>
    <dbReference type="NCBI Taxonomy" id="6186"/>
    <lineage>
        <taxon>Eukaryota</taxon>
        <taxon>Metazoa</taxon>
        <taxon>Spiralia</taxon>
        <taxon>Lophotrochozoa</taxon>
        <taxon>Platyhelminthes</taxon>
        <taxon>Trematoda</taxon>
        <taxon>Digenea</taxon>
        <taxon>Strigeidida</taxon>
        <taxon>Schistosomatoidea</taxon>
        <taxon>Schistosomatidae</taxon>
        <taxon>Schistosoma</taxon>
    </lineage>
</organism>
<evidence type="ECO:0000313" key="2">
    <source>
        <dbReference type="Proteomes" id="UP000279833"/>
    </source>
</evidence>
<sequence length="70" mass="8316">MLLYNLPSLSYTLSINYYLHHSQPHLAKSCTNVFYFMVRCCLFDWYMNPVCLKYMIHITEARIGVLYLTG</sequence>
<evidence type="ECO:0000313" key="3">
    <source>
        <dbReference type="WBParaSite" id="SCUD_0000969801-mRNA-1"/>
    </source>
</evidence>
<accession>A0A183K3Y0</accession>
<reference evidence="3" key="1">
    <citation type="submission" date="2016-06" db="UniProtKB">
        <authorList>
            <consortium name="WormBaseParasite"/>
        </authorList>
    </citation>
    <scope>IDENTIFICATION</scope>
</reference>
<dbReference type="WBParaSite" id="SCUD_0000969801-mRNA-1">
    <property type="protein sequence ID" value="SCUD_0000969801-mRNA-1"/>
    <property type="gene ID" value="SCUD_0000969801"/>
</dbReference>